<name>A0A392UCL8_9FABA</name>
<feature type="compositionally biased region" description="Basic and acidic residues" evidence="1">
    <location>
        <begin position="12"/>
        <end position="24"/>
    </location>
</feature>
<proteinExistence type="predicted"/>
<evidence type="ECO:0000313" key="3">
    <source>
        <dbReference type="Proteomes" id="UP000265520"/>
    </source>
</evidence>
<evidence type="ECO:0000313" key="2">
    <source>
        <dbReference type="EMBL" id="MCI70170.1"/>
    </source>
</evidence>
<evidence type="ECO:0000256" key="1">
    <source>
        <dbReference type="SAM" id="MobiDB-lite"/>
    </source>
</evidence>
<dbReference type="Proteomes" id="UP000265520">
    <property type="component" value="Unassembled WGS sequence"/>
</dbReference>
<keyword evidence="3" id="KW-1185">Reference proteome</keyword>
<dbReference type="AlphaFoldDB" id="A0A392UCL8"/>
<accession>A0A392UCL8</accession>
<protein>
    <submittedName>
        <fullName evidence="2">Uncharacterized protein</fullName>
    </submittedName>
</protein>
<comment type="caution">
    <text evidence="2">The sequence shown here is derived from an EMBL/GenBank/DDBJ whole genome shotgun (WGS) entry which is preliminary data.</text>
</comment>
<feature type="non-terminal residue" evidence="2">
    <location>
        <position position="1"/>
    </location>
</feature>
<sequence>DDNPSPRGPPHKGGDMKKNDRPREPQGPPSQFTSYTPLVTFREHILSECATSEFRKGGIKFQSLIKTGASTVGTTKLTVT</sequence>
<feature type="region of interest" description="Disordered" evidence="1">
    <location>
        <begin position="1"/>
        <end position="36"/>
    </location>
</feature>
<dbReference type="EMBL" id="LXQA010770068">
    <property type="protein sequence ID" value="MCI70170.1"/>
    <property type="molecule type" value="Genomic_DNA"/>
</dbReference>
<organism evidence="2 3">
    <name type="scientific">Trifolium medium</name>
    <dbReference type="NCBI Taxonomy" id="97028"/>
    <lineage>
        <taxon>Eukaryota</taxon>
        <taxon>Viridiplantae</taxon>
        <taxon>Streptophyta</taxon>
        <taxon>Embryophyta</taxon>
        <taxon>Tracheophyta</taxon>
        <taxon>Spermatophyta</taxon>
        <taxon>Magnoliopsida</taxon>
        <taxon>eudicotyledons</taxon>
        <taxon>Gunneridae</taxon>
        <taxon>Pentapetalae</taxon>
        <taxon>rosids</taxon>
        <taxon>fabids</taxon>
        <taxon>Fabales</taxon>
        <taxon>Fabaceae</taxon>
        <taxon>Papilionoideae</taxon>
        <taxon>50 kb inversion clade</taxon>
        <taxon>NPAAA clade</taxon>
        <taxon>Hologalegina</taxon>
        <taxon>IRL clade</taxon>
        <taxon>Trifolieae</taxon>
        <taxon>Trifolium</taxon>
    </lineage>
</organism>
<reference evidence="2 3" key="1">
    <citation type="journal article" date="2018" name="Front. Plant Sci.">
        <title>Red Clover (Trifolium pratense) and Zigzag Clover (T. medium) - A Picture of Genomic Similarities and Differences.</title>
        <authorList>
            <person name="Dluhosova J."/>
            <person name="Istvanek J."/>
            <person name="Nedelnik J."/>
            <person name="Repkova J."/>
        </authorList>
    </citation>
    <scope>NUCLEOTIDE SEQUENCE [LARGE SCALE GENOMIC DNA]</scope>
    <source>
        <strain evidence="3">cv. 10/8</strain>
        <tissue evidence="2">Leaf</tissue>
    </source>
</reference>